<proteinExistence type="predicted"/>
<name>A0A2T0XL43_9BURK</name>
<evidence type="ECO:0000256" key="1">
    <source>
        <dbReference type="SAM" id="Phobius"/>
    </source>
</evidence>
<gene>
    <name evidence="2" type="ORF">BCM14_1095</name>
</gene>
<accession>A0A2T0XL43</accession>
<feature type="transmembrane region" description="Helical" evidence="1">
    <location>
        <begin position="20"/>
        <end position="41"/>
    </location>
</feature>
<keyword evidence="3" id="KW-1185">Reference proteome</keyword>
<sequence length="173" mass="18379">MTLLASGPNGTSASQPNLGAAAKVGAWLFVLWGVLHVWVGYEGIHQYLSNGTPGQWNMVIGGSKALRSTFLQATDATTLFAQGQLLLNFCIDVGGYGVLGLAVAWLILNRASWPAYFIGVFIIGIADLTFLFAMVTSGVIELNAGTVGGPVIWFLAIIMTPYGMPSLRNNSNR</sequence>
<organism evidence="2 3">
    <name type="scientific">Jezberella montanilacus</name>
    <dbReference type="NCBI Taxonomy" id="323426"/>
    <lineage>
        <taxon>Bacteria</taxon>
        <taxon>Pseudomonadati</taxon>
        <taxon>Pseudomonadota</taxon>
        <taxon>Betaproteobacteria</taxon>
        <taxon>Burkholderiales</taxon>
        <taxon>Alcaligenaceae</taxon>
        <taxon>Jezberella</taxon>
    </lineage>
</organism>
<dbReference type="OrthoDB" id="9153065at2"/>
<feature type="transmembrane region" description="Helical" evidence="1">
    <location>
        <begin position="113"/>
        <end position="135"/>
    </location>
</feature>
<dbReference type="Proteomes" id="UP000238308">
    <property type="component" value="Unassembled WGS sequence"/>
</dbReference>
<evidence type="ECO:0000313" key="2">
    <source>
        <dbReference type="EMBL" id="PRY99642.1"/>
    </source>
</evidence>
<keyword evidence="1" id="KW-0812">Transmembrane</keyword>
<feature type="transmembrane region" description="Helical" evidence="1">
    <location>
        <begin position="142"/>
        <end position="164"/>
    </location>
</feature>
<keyword evidence="1" id="KW-0472">Membrane</keyword>
<feature type="transmembrane region" description="Helical" evidence="1">
    <location>
        <begin position="85"/>
        <end position="107"/>
    </location>
</feature>
<reference evidence="2 3" key="1">
    <citation type="submission" date="2018-03" db="EMBL/GenBank/DDBJ databases">
        <title>Genomic Encyclopedia of Type Strains, Phase III (KMG-III): the genomes of soil and plant-associated and newly described type strains.</title>
        <authorList>
            <person name="Whitman W."/>
        </authorList>
    </citation>
    <scope>NUCLEOTIDE SEQUENCE [LARGE SCALE GENOMIC DNA]</scope>
    <source>
        <strain evidence="2 3">MWH-P2sevCIIIb</strain>
    </source>
</reference>
<evidence type="ECO:0000313" key="3">
    <source>
        <dbReference type="Proteomes" id="UP000238308"/>
    </source>
</evidence>
<protein>
    <submittedName>
        <fullName evidence="2">Uncharacterized protein</fullName>
    </submittedName>
</protein>
<dbReference type="AlphaFoldDB" id="A0A2T0XL43"/>
<comment type="caution">
    <text evidence="2">The sequence shown here is derived from an EMBL/GenBank/DDBJ whole genome shotgun (WGS) entry which is preliminary data.</text>
</comment>
<dbReference type="EMBL" id="PVTV01000011">
    <property type="protein sequence ID" value="PRY99642.1"/>
    <property type="molecule type" value="Genomic_DNA"/>
</dbReference>
<keyword evidence="1" id="KW-1133">Transmembrane helix</keyword>
<dbReference type="RefSeq" id="WP_106226915.1">
    <property type="nucleotide sequence ID" value="NZ_PVTV01000011.1"/>
</dbReference>